<dbReference type="SUPFAM" id="SSF103025">
    <property type="entry name" value="Folate-binding domain"/>
    <property type="match status" value="1"/>
</dbReference>
<dbReference type="InterPro" id="IPR028896">
    <property type="entry name" value="GcvT/YgfZ/DmdA"/>
</dbReference>
<evidence type="ECO:0000256" key="3">
    <source>
        <dbReference type="ARBA" id="ARBA00022576"/>
    </source>
</evidence>
<keyword evidence="4 11" id="KW-0808">Transferase</keyword>
<dbReference type="Gene3D" id="2.40.30.110">
    <property type="entry name" value="Aminomethyltransferase beta-barrel domains"/>
    <property type="match status" value="1"/>
</dbReference>
<dbReference type="GO" id="GO:0008168">
    <property type="term" value="F:methyltransferase activity"/>
    <property type="evidence" value="ECO:0007669"/>
    <property type="project" value="UniProtKB-KW"/>
</dbReference>
<dbReference type="NCBIfam" id="TIGR00528">
    <property type="entry name" value="gcvT"/>
    <property type="match status" value="1"/>
</dbReference>
<evidence type="ECO:0000256" key="4">
    <source>
        <dbReference type="ARBA" id="ARBA00022679"/>
    </source>
</evidence>
<dbReference type="Gene3D" id="3.30.1360.120">
    <property type="entry name" value="Probable tRNA modification gtpase trme, domain 1"/>
    <property type="match status" value="1"/>
</dbReference>
<evidence type="ECO:0000256" key="7">
    <source>
        <dbReference type="PIRSR" id="PIRSR006487-1"/>
    </source>
</evidence>
<feature type="region of interest" description="Disordered" evidence="8">
    <location>
        <begin position="1"/>
        <end position="29"/>
    </location>
</feature>
<reference evidence="11 12" key="1">
    <citation type="submission" date="2019-04" db="EMBL/GenBank/DDBJ databases">
        <title>Sphingomonas psychrotolerans sp. nov., isolated from soil in the Tianshan Mountains, Xinjiang, China.</title>
        <authorList>
            <person name="Luo Y."/>
            <person name="Sheng H."/>
        </authorList>
    </citation>
    <scope>NUCLEOTIDE SEQUENCE [LARGE SCALE GENOMIC DNA]</scope>
    <source>
        <strain evidence="11 12">ZFGT-11</strain>
    </source>
</reference>
<organism evidence="11 12">
    <name type="scientific">Sphingomonas gei</name>
    <dbReference type="NCBI Taxonomy" id="1395960"/>
    <lineage>
        <taxon>Bacteria</taxon>
        <taxon>Pseudomonadati</taxon>
        <taxon>Pseudomonadota</taxon>
        <taxon>Alphaproteobacteria</taxon>
        <taxon>Sphingomonadales</taxon>
        <taxon>Sphingomonadaceae</taxon>
        <taxon>Sphingomonas</taxon>
    </lineage>
</organism>
<comment type="catalytic activity">
    <reaction evidence="6">
        <text>N(6)-[(R)-S(8)-aminomethyldihydrolipoyl]-L-lysyl-[protein] + (6S)-5,6,7,8-tetrahydrofolate = N(6)-[(R)-dihydrolipoyl]-L-lysyl-[protein] + (6R)-5,10-methylene-5,6,7,8-tetrahydrofolate + NH4(+)</text>
        <dbReference type="Rhea" id="RHEA:16945"/>
        <dbReference type="Rhea" id="RHEA-COMP:10475"/>
        <dbReference type="Rhea" id="RHEA-COMP:10492"/>
        <dbReference type="ChEBI" id="CHEBI:15636"/>
        <dbReference type="ChEBI" id="CHEBI:28938"/>
        <dbReference type="ChEBI" id="CHEBI:57453"/>
        <dbReference type="ChEBI" id="CHEBI:83100"/>
        <dbReference type="ChEBI" id="CHEBI:83143"/>
        <dbReference type="EC" id="2.1.2.10"/>
    </reaction>
</comment>
<dbReference type="InterPro" id="IPR027266">
    <property type="entry name" value="TrmE/GcvT-like"/>
</dbReference>
<keyword evidence="12" id="KW-1185">Reference proteome</keyword>
<dbReference type="NCBIfam" id="NF010093">
    <property type="entry name" value="PRK13579.1"/>
    <property type="match status" value="1"/>
</dbReference>
<dbReference type="GO" id="GO:0006546">
    <property type="term" value="P:glycine catabolic process"/>
    <property type="evidence" value="ECO:0007669"/>
    <property type="project" value="InterPro"/>
</dbReference>
<dbReference type="AlphaFoldDB" id="A0A4S1XEQ7"/>
<sequence>MSRENHNGPTDEFTQARGTAYSHDSDAGEEVVEVQQLPLDSWHRARGGRMVAFAGYEMPVQYEGIMAEHLWTRAHAGLFDVSHMGQLLFSGPDVDAELETLLPGDIKGLGEGRMRYSLLLADNGGIHDDLMITRLGQENPFEIERGAFYMVVNGATKWDDLGVLREHLPDEVSINHLDEQALLALQGPEAVTALERVVPGVASLVFMTAAAFEYNGNPLWVSRSGYTGEDGFEISLPGEAAESFAEALCAQPEVKPIGLGARDSLRLEAGLPLYGHDLDLETTPVAADLGFALSKRRREEGGFPGHARILLEREQGPIVKRVGLIVEGRQPVREGAAVVGADGSDVGKVTSGGFAPTVEKPIAMAYVPVALATPGTRITLAQRGKVHHAEVVAMPFVPHRYVRKG</sequence>
<evidence type="ECO:0000259" key="9">
    <source>
        <dbReference type="Pfam" id="PF01571"/>
    </source>
</evidence>
<keyword evidence="11" id="KW-0489">Methyltransferase</keyword>
<dbReference type="Proteomes" id="UP000306147">
    <property type="component" value="Unassembled WGS sequence"/>
</dbReference>
<dbReference type="EC" id="2.1.2.10" evidence="2"/>
<dbReference type="InterPro" id="IPR029043">
    <property type="entry name" value="GcvT/YgfZ_C"/>
</dbReference>
<evidence type="ECO:0000256" key="1">
    <source>
        <dbReference type="ARBA" id="ARBA00008609"/>
    </source>
</evidence>
<dbReference type="GO" id="GO:0004047">
    <property type="term" value="F:aminomethyltransferase activity"/>
    <property type="evidence" value="ECO:0007669"/>
    <property type="project" value="UniProtKB-EC"/>
</dbReference>
<dbReference type="Pfam" id="PF08669">
    <property type="entry name" value="GCV_T_C"/>
    <property type="match status" value="1"/>
</dbReference>
<evidence type="ECO:0000313" key="12">
    <source>
        <dbReference type="Proteomes" id="UP000306147"/>
    </source>
</evidence>
<dbReference type="Gene3D" id="3.30.70.1400">
    <property type="entry name" value="Aminomethyltransferase beta-barrel domains"/>
    <property type="match status" value="1"/>
</dbReference>
<dbReference type="Pfam" id="PF01571">
    <property type="entry name" value="GCV_T"/>
    <property type="match status" value="1"/>
</dbReference>
<dbReference type="OrthoDB" id="9774591at2"/>
<dbReference type="EMBL" id="SRXT01000003">
    <property type="protein sequence ID" value="TGX54070.1"/>
    <property type="molecule type" value="Genomic_DNA"/>
</dbReference>
<dbReference type="GO" id="GO:0005960">
    <property type="term" value="C:glycine cleavage complex"/>
    <property type="evidence" value="ECO:0007669"/>
    <property type="project" value="InterPro"/>
</dbReference>
<evidence type="ECO:0000256" key="2">
    <source>
        <dbReference type="ARBA" id="ARBA00012616"/>
    </source>
</evidence>
<keyword evidence="3" id="KW-0032">Aminotransferase</keyword>
<dbReference type="PANTHER" id="PTHR43757">
    <property type="entry name" value="AMINOMETHYLTRANSFERASE"/>
    <property type="match status" value="1"/>
</dbReference>
<dbReference type="InterPro" id="IPR013977">
    <property type="entry name" value="GcvT_C"/>
</dbReference>
<evidence type="ECO:0000256" key="5">
    <source>
        <dbReference type="ARBA" id="ARBA00031395"/>
    </source>
</evidence>
<comment type="similarity">
    <text evidence="1">Belongs to the GcvT family.</text>
</comment>
<proteinExistence type="inferred from homology"/>
<dbReference type="InterPro" id="IPR006223">
    <property type="entry name" value="GcvT"/>
</dbReference>
<evidence type="ECO:0000256" key="8">
    <source>
        <dbReference type="SAM" id="MobiDB-lite"/>
    </source>
</evidence>
<dbReference type="NCBIfam" id="NF001567">
    <property type="entry name" value="PRK00389.1"/>
    <property type="match status" value="1"/>
</dbReference>
<dbReference type="InterPro" id="IPR006222">
    <property type="entry name" value="GCVT_N"/>
</dbReference>
<gene>
    <name evidence="11" type="primary">gcvT</name>
    <name evidence="11" type="ORF">E5A73_08070</name>
</gene>
<feature type="binding site" evidence="7">
    <location>
        <position position="233"/>
    </location>
    <ligand>
        <name>substrate</name>
    </ligand>
</feature>
<dbReference type="GO" id="GO:0008483">
    <property type="term" value="F:transaminase activity"/>
    <property type="evidence" value="ECO:0007669"/>
    <property type="project" value="UniProtKB-KW"/>
</dbReference>
<dbReference type="PIRSF" id="PIRSF006487">
    <property type="entry name" value="GcvT"/>
    <property type="match status" value="1"/>
</dbReference>
<evidence type="ECO:0000256" key="6">
    <source>
        <dbReference type="ARBA" id="ARBA00047665"/>
    </source>
</evidence>
<name>A0A4S1XEQ7_9SPHN</name>
<feature type="domain" description="Aminomethyltransferase C-terminal" evidence="10">
    <location>
        <begin position="320"/>
        <end position="397"/>
    </location>
</feature>
<protein>
    <recommendedName>
        <fullName evidence="2">aminomethyltransferase</fullName>
        <ecNumber evidence="2">2.1.2.10</ecNumber>
    </recommendedName>
    <alternativeName>
        <fullName evidence="5">Glycine cleavage system T protein</fullName>
    </alternativeName>
</protein>
<dbReference type="GO" id="GO:0032259">
    <property type="term" value="P:methylation"/>
    <property type="evidence" value="ECO:0007669"/>
    <property type="project" value="UniProtKB-KW"/>
</dbReference>
<dbReference type="PANTHER" id="PTHR43757:SF2">
    <property type="entry name" value="AMINOMETHYLTRANSFERASE, MITOCHONDRIAL"/>
    <property type="match status" value="1"/>
</dbReference>
<feature type="domain" description="GCVT N-terminal" evidence="9">
    <location>
        <begin position="40"/>
        <end position="295"/>
    </location>
</feature>
<comment type="caution">
    <text evidence="11">The sequence shown here is derived from an EMBL/GenBank/DDBJ whole genome shotgun (WGS) entry which is preliminary data.</text>
</comment>
<dbReference type="Gene3D" id="4.10.1250.10">
    <property type="entry name" value="Aminomethyltransferase fragment"/>
    <property type="match status" value="1"/>
</dbReference>
<evidence type="ECO:0000259" key="10">
    <source>
        <dbReference type="Pfam" id="PF08669"/>
    </source>
</evidence>
<evidence type="ECO:0000313" key="11">
    <source>
        <dbReference type="EMBL" id="TGX54070.1"/>
    </source>
</evidence>
<dbReference type="SUPFAM" id="SSF101790">
    <property type="entry name" value="Aminomethyltransferase beta-barrel domain"/>
    <property type="match status" value="1"/>
</dbReference>
<accession>A0A4S1XEQ7</accession>
<dbReference type="RefSeq" id="WP_135963309.1">
    <property type="nucleotide sequence ID" value="NZ_SRXT01000003.1"/>
</dbReference>